<reference evidence="1 2" key="1">
    <citation type="submission" date="2019-04" db="EMBL/GenBank/DDBJ databases">
        <title>High contiguity whole genome sequence and gene annotation resource for two Venturia nashicola isolates.</title>
        <authorList>
            <person name="Prokchorchik M."/>
            <person name="Won K."/>
            <person name="Lee Y."/>
            <person name="Choi E.D."/>
            <person name="Segonzac C."/>
            <person name="Sohn K.H."/>
        </authorList>
    </citation>
    <scope>NUCLEOTIDE SEQUENCE [LARGE SCALE GENOMIC DNA]</scope>
    <source>
        <strain evidence="1 2">PRI2</strain>
    </source>
</reference>
<keyword evidence="2" id="KW-1185">Reference proteome</keyword>
<evidence type="ECO:0000313" key="1">
    <source>
        <dbReference type="EMBL" id="TID20959.1"/>
    </source>
</evidence>
<evidence type="ECO:0000313" key="2">
    <source>
        <dbReference type="Proteomes" id="UP000298493"/>
    </source>
</evidence>
<protein>
    <submittedName>
        <fullName evidence="1">Uncharacterized protein</fullName>
    </submittedName>
</protein>
<accession>A0A4Z1P3N5</accession>
<gene>
    <name evidence="1" type="ORF">E6O75_ATG05724</name>
</gene>
<sequence length="81" mass="9166">MLDHGYFTRGCCISRGSNDKLFKIPRILSTLSPIPKRRLIVAPAHLPKNFRPLIPLLAQHQPSISPTTFLDHLLSTFLPHL</sequence>
<proteinExistence type="predicted"/>
<comment type="caution">
    <text evidence="1">The sequence shown here is derived from an EMBL/GenBank/DDBJ whole genome shotgun (WGS) entry which is preliminary data.</text>
</comment>
<dbReference type="Proteomes" id="UP000298493">
    <property type="component" value="Unassembled WGS sequence"/>
</dbReference>
<name>A0A4Z1P3N5_9PEZI</name>
<dbReference type="EMBL" id="SNSC02000010">
    <property type="protein sequence ID" value="TID20959.1"/>
    <property type="molecule type" value="Genomic_DNA"/>
</dbReference>
<dbReference type="AlphaFoldDB" id="A0A4Z1P3N5"/>
<organism evidence="1 2">
    <name type="scientific">Venturia nashicola</name>
    <dbReference type="NCBI Taxonomy" id="86259"/>
    <lineage>
        <taxon>Eukaryota</taxon>
        <taxon>Fungi</taxon>
        <taxon>Dikarya</taxon>
        <taxon>Ascomycota</taxon>
        <taxon>Pezizomycotina</taxon>
        <taxon>Dothideomycetes</taxon>
        <taxon>Pleosporomycetidae</taxon>
        <taxon>Venturiales</taxon>
        <taxon>Venturiaceae</taxon>
        <taxon>Venturia</taxon>
    </lineage>
</organism>